<evidence type="ECO:0000259" key="8">
    <source>
        <dbReference type="PROSITE" id="PS50850"/>
    </source>
</evidence>
<dbReference type="EMBL" id="LAIR01000002">
    <property type="protein sequence ID" value="KNX39154.1"/>
    <property type="molecule type" value="Genomic_DNA"/>
</dbReference>
<feature type="domain" description="Major facilitator superfamily (MFS) profile" evidence="8">
    <location>
        <begin position="17"/>
        <end position="462"/>
    </location>
</feature>
<feature type="transmembrane region" description="Helical" evidence="7">
    <location>
        <begin position="362"/>
        <end position="387"/>
    </location>
</feature>
<dbReference type="InterPro" id="IPR004638">
    <property type="entry name" value="EmrB-like"/>
</dbReference>
<feature type="transmembrane region" description="Helical" evidence="7">
    <location>
        <begin position="399"/>
        <end position="419"/>
    </location>
</feature>
<keyword evidence="10" id="KW-1185">Reference proteome</keyword>
<feature type="transmembrane region" description="Helical" evidence="7">
    <location>
        <begin position="201"/>
        <end position="221"/>
    </location>
</feature>
<dbReference type="PANTHER" id="PTHR42718:SF42">
    <property type="entry name" value="EXPORT PROTEIN"/>
    <property type="match status" value="1"/>
</dbReference>
<comment type="caution">
    <text evidence="9">The sequence shown here is derived from an EMBL/GenBank/DDBJ whole genome shotgun (WGS) entry which is preliminary data.</text>
</comment>
<feature type="transmembrane region" description="Helical" evidence="7">
    <location>
        <begin position="170"/>
        <end position="189"/>
    </location>
</feature>
<dbReference type="Pfam" id="PF07690">
    <property type="entry name" value="MFS_1"/>
    <property type="match status" value="1"/>
</dbReference>
<dbReference type="Gene3D" id="1.20.1720.10">
    <property type="entry name" value="Multidrug resistance protein D"/>
    <property type="match status" value="1"/>
</dbReference>
<feature type="transmembrane region" description="Helical" evidence="7">
    <location>
        <begin position="331"/>
        <end position="350"/>
    </location>
</feature>
<feature type="transmembrane region" description="Helical" evidence="7">
    <location>
        <begin position="227"/>
        <end position="249"/>
    </location>
</feature>
<keyword evidence="6 7" id="KW-0472">Membrane</keyword>
<dbReference type="GO" id="GO:0022857">
    <property type="term" value="F:transmembrane transporter activity"/>
    <property type="evidence" value="ECO:0007669"/>
    <property type="project" value="InterPro"/>
</dbReference>
<feature type="transmembrane region" description="Helical" evidence="7">
    <location>
        <begin position="299"/>
        <end position="319"/>
    </location>
</feature>
<evidence type="ECO:0000256" key="1">
    <source>
        <dbReference type="ARBA" id="ARBA00004651"/>
    </source>
</evidence>
<evidence type="ECO:0000256" key="6">
    <source>
        <dbReference type="ARBA" id="ARBA00023136"/>
    </source>
</evidence>
<dbReference type="Gene3D" id="1.20.1250.20">
    <property type="entry name" value="MFS general substrate transporter like domains"/>
    <property type="match status" value="1"/>
</dbReference>
<dbReference type="InterPro" id="IPR036259">
    <property type="entry name" value="MFS_trans_sf"/>
</dbReference>
<evidence type="ECO:0000256" key="2">
    <source>
        <dbReference type="ARBA" id="ARBA00022448"/>
    </source>
</evidence>
<keyword evidence="2" id="KW-0813">Transport</keyword>
<gene>
    <name evidence="9" type="ORF">VV01_02965</name>
</gene>
<sequence length="478" mass="49256">MDDTAGLRINEPQGRLLLLTTILGSGMAFLDGTIANVALPHIGAELDADLAGLQWVINGYTLTLASLILIGGSLGDRLGRKRVYAWGIGGFAIMSLACALAPTIETLVGARLLQGVAAALLTPGSLAMLQASFHPDDRMKAIGAWTGMLGIATAGGPVVGGWLVGIDWRLAFWINLPLAAIILVLLRWAPESRDEHASHHTDVPAVLLAPIGLAGITWALTAWPETGASATTLASLAVGVLACVAFVVAERSERDPMVPLSMFANRTFSVINLVTLLVYAALSGSMFFLAVYLQVSAGWTPLAAGAATVPMSIVMLFLASRFGGVATRYGARTPMLAGSLVIVVALSLLALAPDDPSFVRHILPGVTLMGFGLSMLVAPLTGTVLAAAPQSRSGLASGINNAVSRTAGLLAIAVLPLVVGLSGREYEQGPAVADAYRGAMWSCAALVLAGAVLAALGLQQRCDQASVVAPEREATATS</sequence>
<feature type="transmembrane region" description="Helical" evidence="7">
    <location>
        <begin position="141"/>
        <end position="164"/>
    </location>
</feature>
<protein>
    <recommendedName>
        <fullName evidence="8">Major facilitator superfamily (MFS) profile domain-containing protein</fullName>
    </recommendedName>
</protein>
<evidence type="ECO:0000256" key="5">
    <source>
        <dbReference type="ARBA" id="ARBA00022989"/>
    </source>
</evidence>
<evidence type="ECO:0000256" key="3">
    <source>
        <dbReference type="ARBA" id="ARBA00022475"/>
    </source>
</evidence>
<feature type="transmembrane region" description="Helical" evidence="7">
    <location>
        <begin position="16"/>
        <end position="39"/>
    </location>
</feature>
<dbReference type="GO" id="GO:0005886">
    <property type="term" value="C:plasma membrane"/>
    <property type="evidence" value="ECO:0007669"/>
    <property type="project" value="UniProtKB-SubCell"/>
</dbReference>
<keyword evidence="3" id="KW-1003">Cell membrane</keyword>
<evidence type="ECO:0000313" key="9">
    <source>
        <dbReference type="EMBL" id="KNX39154.1"/>
    </source>
</evidence>
<evidence type="ECO:0000256" key="7">
    <source>
        <dbReference type="SAM" id="Phobius"/>
    </source>
</evidence>
<feature type="transmembrane region" description="Helical" evidence="7">
    <location>
        <begin position="51"/>
        <end position="71"/>
    </location>
</feature>
<dbReference type="STRING" id="1631356.VV01_02965"/>
<dbReference type="PROSITE" id="PS50850">
    <property type="entry name" value="MFS"/>
    <property type="match status" value="1"/>
</dbReference>
<name>A0A0L6CN29_9MICO</name>
<reference evidence="10" key="1">
    <citation type="submission" date="2015-03" db="EMBL/GenBank/DDBJ databases">
        <title>Luteipulveratus halotolerans sp. nov., a novel actinobacterium (Dermacoccaceae) from Sarawak, Malaysia.</title>
        <authorList>
            <person name="Juboi H."/>
            <person name="Basik A."/>
            <person name="Shamsul S.S."/>
            <person name="Arnold P."/>
            <person name="Schmitt E.K."/>
            <person name="Sanglier J.-J."/>
            <person name="Yeo T."/>
        </authorList>
    </citation>
    <scope>NUCLEOTIDE SEQUENCE [LARGE SCALE GENOMIC DNA]</scope>
    <source>
        <strain evidence="10">C296001</strain>
    </source>
</reference>
<dbReference type="NCBIfam" id="TIGR00711">
    <property type="entry name" value="efflux_EmrB"/>
    <property type="match status" value="1"/>
</dbReference>
<accession>A0A0L6CN29</accession>
<dbReference type="Proteomes" id="UP000037397">
    <property type="component" value="Unassembled WGS sequence"/>
</dbReference>
<dbReference type="PATRIC" id="fig|1631356.3.peg.528"/>
<dbReference type="AlphaFoldDB" id="A0A0L6CN29"/>
<keyword evidence="5 7" id="KW-1133">Transmembrane helix</keyword>
<keyword evidence="4 7" id="KW-0812">Transmembrane</keyword>
<feature type="transmembrane region" description="Helical" evidence="7">
    <location>
        <begin position="439"/>
        <end position="458"/>
    </location>
</feature>
<dbReference type="SUPFAM" id="SSF103473">
    <property type="entry name" value="MFS general substrate transporter"/>
    <property type="match status" value="1"/>
</dbReference>
<feature type="transmembrane region" description="Helical" evidence="7">
    <location>
        <begin position="110"/>
        <end position="129"/>
    </location>
</feature>
<dbReference type="PANTHER" id="PTHR42718">
    <property type="entry name" value="MAJOR FACILITATOR SUPERFAMILY MULTIDRUG TRANSPORTER MFSC"/>
    <property type="match status" value="1"/>
</dbReference>
<evidence type="ECO:0000256" key="4">
    <source>
        <dbReference type="ARBA" id="ARBA00022692"/>
    </source>
</evidence>
<dbReference type="CDD" id="cd17321">
    <property type="entry name" value="MFS_MMR_MDR_like"/>
    <property type="match status" value="1"/>
</dbReference>
<evidence type="ECO:0000313" key="10">
    <source>
        <dbReference type="Proteomes" id="UP000037397"/>
    </source>
</evidence>
<dbReference type="InterPro" id="IPR011701">
    <property type="entry name" value="MFS"/>
</dbReference>
<dbReference type="InterPro" id="IPR020846">
    <property type="entry name" value="MFS_dom"/>
</dbReference>
<dbReference type="RefSeq" id="WP_050671688.1">
    <property type="nucleotide sequence ID" value="NZ_LAIR01000002.1"/>
</dbReference>
<proteinExistence type="predicted"/>
<feature type="transmembrane region" description="Helical" evidence="7">
    <location>
        <begin position="270"/>
        <end position="293"/>
    </location>
</feature>
<feature type="transmembrane region" description="Helical" evidence="7">
    <location>
        <begin position="83"/>
        <end position="104"/>
    </location>
</feature>
<organism evidence="9 10">
    <name type="scientific">Luteipulveratus halotolerans</name>
    <dbReference type="NCBI Taxonomy" id="1631356"/>
    <lineage>
        <taxon>Bacteria</taxon>
        <taxon>Bacillati</taxon>
        <taxon>Actinomycetota</taxon>
        <taxon>Actinomycetes</taxon>
        <taxon>Micrococcales</taxon>
        <taxon>Dermacoccaceae</taxon>
        <taxon>Luteipulveratus</taxon>
    </lineage>
</organism>
<comment type="subcellular location">
    <subcellularLocation>
        <location evidence="1">Cell membrane</location>
        <topology evidence="1">Multi-pass membrane protein</topology>
    </subcellularLocation>
</comment>